<comment type="caution">
    <text evidence="1">The sequence shown here is derived from an EMBL/GenBank/DDBJ whole genome shotgun (WGS) entry which is preliminary data.</text>
</comment>
<dbReference type="AlphaFoldDB" id="A0A0F6IB20"/>
<accession>A0A0F6IB20</accession>
<gene>
    <name evidence="1" type="ORF">LEP1GSC079_1041</name>
</gene>
<evidence type="ECO:0000313" key="1">
    <source>
        <dbReference type="EMBL" id="EMJ35245.1"/>
    </source>
</evidence>
<protein>
    <submittedName>
        <fullName evidence="1">Uncharacterized protein</fullName>
    </submittedName>
</protein>
<evidence type="ECO:0000313" key="2">
    <source>
        <dbReference type="Proteomes" id="UP000012164"/>
    </source>
</evidence>
<reference evidence="1 2" key="1">
    <citation type="submission" date="2013-01" db="EMBL/GenBank/DDBJ databases">
        <authorList>
            <person name="Harkins D.M."/>
            <person name="Durkin A.S."/>
            <person name="Brinkac L.M."/>
            <person name="Haft D.H."/>
            <person name="Selengut J.D."/>
            <person name="Sanka R."/>
            <person name="DePew J."/>
            <person name="Purushe J."/>
            <person name="Peacock S.J."/>
            <person name="Thaipadungpanit J."/>
            <person name="Wuthiekanun V.W."/>
            <person name="Day N.P."/>
            <person name="Vinetz J.M."/>
            <person name="Sutton G.G."/>
            <person name="Nierman W.C."/>
            <person name="Fouts D.E."/>
        </authorList>
    </citation>
    <scope>NUCLEOTIDE SEQUENCE [LARGE SCALE GENOMIC DNA]</scope>
    <source>
        <strain evidence="1 2">FPW1039</strain>
    </source>
</reference>
<organism evidence="1 2">
    <name type="scientific">Leptospira interrogans str. FPW1039</name>
    <dbReference type="NCBI Taxonomy" id="1193040"/>
    <lineage>
        <taxon>Bacteria</taxon>
        <taxon>Pseudomonadati</taxon>
        <taxon>Spirochaetota</taxon>
        <taxon>Spirochaetia</taxon>
        <taxon>Leptospirales</taxon>
        <taxon>Leptospiraceae</taxon>
        <taxon>Leptospira</taxon>
    </lineage>
</organism>
<name>A0A0F6IB20_LEPIR</name>
<dbReference type="EMBL" id="AKWR02000182">
    <property type="protein sequence ID" value="EMJ35245.1"/>
    <property type="molecule type" value="Genomic_DNA"/>
</dbReference>
<proteinExistence type="predicted"/>
<sequence length="54" mass="6637">MSGRNLDNLSKTHLKKLYLYLKTVFNYSRIFGIKSYFQKIKFYNRVTEKIHIYN</sequence>
<dbReference type="Proteomes" id="UP000012164">
    <property type="component" value="Unassembled WGS sequence"/>
</dbReference>